<dbReference type="Proteomes" id="UP001230220">
    <property type="component" value="Unassembled WGS sequence"/>
</dbReference>
<name>A0ABU0E156_9FIRM</name>
<protein>
    <submittedName>
        <fullName evidence="1">Uncharacterized protein</fullName>
    </submittedName>
</protein>
<keyword evidence="2" id="KW-1185">Reference proteome</keyword>
<gene>
    <name evidence="1" type="ORF">J2S15_001358</name>
</gene>
<accession>A0ABU0E156</accession>
<evidence type="ECO:0000313" key="1">
    <source>
        <dbReference type="EMBL" id="MDQ0360613.1"/>
    </source>
</evidence>
<dbReference type="RefSeq" id="WP_307406657.1">
    <property type="nucleotide sequence ID" value="NZ_JAUSUR010000002.1"/>
</dbReference>
<dbReference type="EMBL" id="JAUSUR010000002">
    <property type="protein sequence ID" value="MDQ0360613.1"/>
    <property type="molecule type" value="Genomic_DNA"/>
</dbReference>
<organism evidence="1 2">
    <name type="scientific">Breznakia pachnodae</name>
    <dbReference type="NCBI Taxonomy" id="265178"/>
    <lineage>
        <taxon>Bacteria</taxon>
        <taxon>Bacillati</taxon>
        <taxon>Bacillota</taxon>
        <taxon>Erysipelotrichia</taxon>
        <taxon>Erysipelotrichales</taxon>
        <taxon>Erysipelotrichaceae</taxon>
        <taxon>Breznakia</taxon>
    </lineage>
</organism>
<sequence>MENDWRLNGQEDYLINVSLKYTRYVSSKTNEHEHCIFCWHKFMEDCTDVIDCSIFGYLTLDNKYWICDKCFEDFKELFKWDIVK</sequence>
<evidence type="ECO:0000313" key="2">
    <source>
        <dbReference type="Proteomes" id="UP001230220"/>
    </source>
</evidence>
<comment type="caution">
    <text evidence="1">The sequence shown here is derived from an EMBL/GenBank/DDBJ whole genome shotgun (WGS) entry which is preliminary data.</text>
</comment>
<reference evidence="1 2" key="1">
    <citation type="submission" date="2023-07" db="EMBL/GenBank/DDBJ databases">
        <title>Genomic Encyclopedia of Type Strains, Phase IV (KMG-IV): sequencing the most valuable type-strain genomes for metagenomic binning, comparative biology and taxonomic classification.</title>
        <authorList>
            <person name="Goeker M."/>
        </authorList>
    </citation>
    <scope>NUCLEOTIDE SEQUENCE [LARGE SCALE GENOMIC DNA]</scope>
    <source>
        <strain evidence="1 2">DSM 16784</strain>
    </source>
</reference>
<proteinExistence type="predicted"/>